<gene>
    <name evidence="8" type="ORF">Tci_001161</name>
</gene>
<dbReference type="SUPFAM" id="SSF52129">
    <property type="entry name" value="Caspase-like"/>
    <property type="match status" value="1"/>
</dbReference>
<feature type="region of interest" description="Disordered" evidence="5">
    <location>
        <begin position="4461"/>
        <end position="4545"/>
    </location>
</feature>
<dbReference type="GO" id="GO:0006310">
    <property type="term" value="P:DNA recombination"/>
    <property type="evidence" value="ECO:0007669"/>
    <property type="project" value="UniProtKB-KW"/>
</dbReference>
<dbReference type="Pfam" id="PF00589">
    <property type="entry name" value="Phage_integrase"/>
    <property type="match status" value="1"/>
</dbReference>
<dbReference type="InterPro" id="IPR011664">
    <property type="entry name" value="Abi_system_AbiD/AbiF-like"/>
</dbReference>
<dbReference type="EMBL" id="BKCJ010000050">
    <property type="protein sequence ID" value="GEU29183.1"/>
    <property type="molecule type" value="Genomic_DNA"/>
</dbReference>
<accession>A0A699GHH1</accession>
<dbReference type="SUPFAM" id="SSF56281">
    <property type="entry name" value="Metallo-hydrolase/oxidoreductase"/>
    <property type="match status" value="1"/>
</dbReference>
<evidence type="ECO:0000256" key="4">
    <source>
        <dbReference type="SAM" id="Coils"/>
    </source>
</evidence>
<feature type="compositionally biased region" description="Basic and acidic residues" evidence="5">
    <location>
        <begin position="4500"/>
        <end position="4516"/>
    </location>
</feature>
<reference evidence="8" key="1">
    <citation type="journal article" date="2019" name="Sci. Rep.">
        <title>Draft genome of Tanacetum cinerariifolium, the natural source of mosquito coil.</title>
        <authorList>
            <person name="Yamashiro T."/>
            <person name="Shiraishi A."/>
            <person name="Satake H."/>
            <person name="Nakayama K."/>
        </authorList>
    </citation>
    <scope>NUCLEOTIDE SEQUENCE</scope>
</reference>
<dbReference type="InterPro" id="IPR002104">
    <property type="entry name" value="Integrase_catalytic"/>
</dbReference>
<dbReference type="PROSITE" id="PS51898">
    <property type="entry name" value="TYR_RECOMBINASE"/>
    <property type="match status" value="1"/>
</dbReference>
<feature type="domain" description="Core-binding (CB)" evidence="7">
    <location>
        <begin position="4639"/>
        <end position="4716"/>
    </location>
</feature>
<evidence type="ECO:0000256" key="5">
    <source>
        <dbReference type="SAM" id="MobiDB-lite"/>
    </source>
</evidence>
<sequence length="6661" mass="701491">MVAVVDDGRADVERAARGDGGRHAAFGAVVQGTGADGQCVAIDAAGTDVVERTGVHLSRDAIDHAPVVEGAGHIDPRRAGIDIAGDVVVETGRPQYQRTARLHLAVVDEIAADGDRGVAVGNHLGARFHDVAAAQIEAQVALRHHAAHAGQAGRLDRRRRAADDGAAGIGNHQLAAGAVIADYHRVVGADQARSIVQLAAAADGQVVVGPQAAVPVVDHAGCQADVASLDAQAGSLGARVDDAGRGQRDRGAAADQAGAVVDGSTARLQVEIAHRLDLPALVGQAADGQRQAAAGHDAAAQVVDIAGAAVDRACRAQGAPGIVPVAHGQRQRAAAADAAAGATVAGGIGCRIAVVDRVAVGIDPQHAARLQQAGLVDQCPRLQVQHLRGSDGAQIVVKGQATGIDGDVAADNAAAGPNAAGHRIVQRPRLQDHVAARLHLAAGVAHLPGDHAQVAIDAGQLAAGVVHAGGAHVEVAVGGQQAARVIERLVGRHAQAAARRHRTAMVEDIARVDRGVAAHCHAAAVAVVQHGAGRQVERARARHLHHAALVVDVPGANGGVAVAGNQAGPVVQALRHADDGRARPQLHQLALPVVEAARVDAQAAGLGAGIAVVDAARCDVQRAVGRDLSALVVERSRLDGQLAGAGMGDRASRVVEGGRAQRQVAAVDGNPAFGIVEHTIGVAHHQRGVTAAVLDDAAFAVVEAADLHLPLSGNHLAQAVIPRLSRVGGHRQRAAGVQRGAGAADVTGRGRQRQLSGTGQAARQVHAGTCQVGGASRQVLAGRMQALPCGHAQVAAGGKLAVLLHAGRDQAAGRAVDHAGCQRGIAQRGNHAAIAERARHVQRLRAAVQGAAVAHIGCMRRQQRAGKDAAAVIVEVAYLQRGVARIRLQAAARVVEIGGIDRQTGGAGHGAAGIVDRGVAARLQHAAGRHATRLVQQQARLHCHAAVAFDAAAAVVQRAAGHDRRLAGAQLQQFAAAVVQRARIHIQLLGHRAGVAMVENRGAHVQRAVAGNLAALAVDVGCRDRQGARARVFDLAIGVDDGRRRQLQVAGIDGNAARRIVQHAIAGQCDGSVAHARLDDGAANVIQVTQPKIDLARAELAALVRQRLISLTVGGDGQYAGGAHHCCRRADIAAGGRQADSGCAGAAARQIDAPLALSPAASKPPPATSCAVTVAGIDQVRLHGSGQIAAGVQFSCSVVQAASGDLHRAVGGNHALAVVEAVRHVHHRTGGGLQRAALVRQRLCQHVQLARRRGGAAVVERPCRDVDQAIADDGAGTAVQLRRRDGQAAAARVFDLAGLVDQLAGIEPGIGAVEGNPAPGVVQHAHGNNGIAAARLHHGARSIVQIGCGQGQLSRLQHARAVVQVALAADGQAARRSRSGRDGNAGGAGLAGSEVHAAAGQRHRARRQVLAVGRQRLDGRHRQVARSAQAAIGVDAGADQAGRAAVQAVRGQRYIAVRGQHARAGHCAAGRQDLVAACVQAAAVADVACRGRQAVGSKDAACRVDQVADGERGIAGRCLQLAARVVHVATGQHQFAACGNHAAGVVELVESQCGLTGSLDAALDVTQCTGRDQRRAIACDGAARIVQHAGGRDRHLARACLRQAAVAVVDRSCSHRQLPARGGRIAMVEVVRPQFHQVVAGDLAALVVDLAGRNRERAGARVLDLAIDVGQRGHAQRQIGAIDGNAAARVVEHARVDAGVAGAGLDDDAQRIIQVADLQLQLARFQLAAEIGQLLAGAVGGDCQQFPGRHQRLAGCHVAAARRDGNAVRPHLAGRQVDRRSGQRCAARRQGLAAGLQQSVGGDMQVAGRAQAAVGADAGAQQALAGQRARRHAVIVRRDDGTGVGQQAAHGQLRLATRIQHAVGIVERAGAGNIEGGSRRDAPARVVQAGRLHRQHAAARMLDLAAAVDQRIGGQVQLAAVDGNPAAGVVEVAGGNGRLARTGLQDHAAGVIEAGRSDVELAGLQGAAPIVQSATGADIEYPRRVDHGAGRADAACVTGETDVGGARLAAGEIDHTGRQHRVARRQVLAVRGQRVGSRQGQVARIAQAAIGLDAGADQAARATVEASGRYRQVVLRGQHARVDDGAGNVHHLPVARIQAAAIDHAGGGRVQIAAGKHAAASIVQVAHGERGVAARLQLAARVVEVAARHHQAGAGADGAVRVIEAAGGNGHCAPGRGGVAVIDAGGRDAYLVVAGNLAALVVQLLGRDRQGAAACVLELAIDVGQRRRAQRQVGAVDGDPARRVVQQRRDNDGVAGAGLDDSAARVVEVSHLQLQLPRLQPAAGIDQLLAAGVVGVNIERVAGGHLRPAGDHVAVARRDGNRVRAHLAACHIHRRPRQPGGACRQRLAACLQQAVRADRQVARRAHAAIGLDARAHQTVAGHAGRDDVRIAGRRDRAGIDQRAAHRQARVGAGVQQAASIVEAGGRGHLQRCGRRHAALAVVEVARMHRQLSGLHAAFAVVQRAGCVQVEAAGHVDRRLAQVDSAVRRVQRQGGGVRCAAGQVDGQSAERRVARRQVLAMRRQYAAGGDRQVTCRAQLAVGQDAGADQAVAAALQAAHGQRRIALGGNHARIDHGAADRQLLVAGRRGCRHAQVVARGHAAAVGERDCGNTQVAARGHAAAGGQRGCGDAQVAARGHAAAAGQRGCGDAQVAARIHAAAIGQRGCGDAQVAARVHAAGNVVELADIERGVAGCGLQAAARIVDVRAVQIQLVAAGDGAVHVGQVAHAHVGVMPGHDASAVVAQLIGGDQRIAIALDRAARVVDQAGGIHRHAAGSGLDDAAAVVVEVGHRQLQLLRLQLAAGVDQPLAVAGTGGNGQQTTGAERGAVGHHIAAARRDVEPIGADLAARQVDLRASQPRTAGGQHLAAGLQHPGRREPQVAGPSQRAIRVQARPQQTAAADAGGGHRDVVAGRDRAGILDAPAHGPVLVARGVQQAAVGDIAADPRHQVGAGAGRALRIDQAGCVHGQRGARLQHAARIVQRAAGDVQRLRGSQHAVAVVEAAFDGHLGGGSRHAALLVRQRCRVQRQRAVGGHGAVGIVQQSVHVHLHLASARLLQPAAAMVEGRGVQQHLLTGRGSAAQVQRVRLQVQHAVARHAPLLAVEPPGRDRQRAGACVFHAAALVDEGICGHGRIAAVDRQTPAGIVQRAGAQHRVAAAGLDDGAAAVVECARGQHQLARVQCAAHIGQRLRGGGRRHGERAGRGHLGPVGDHIARLRIEHDVGAGRLAGGHVDAGRAQHRVAPGQVLAMGNDGARGRDVQRAPIGQRAVRPHARAQQAAGRAGDAAGVDAGIARGRHHAGIIEPAAGQQRQAAGRVEAAAIQNVVRRDAHVAAGRHAAAGVIQRGRRQAHVARHRLDLPARVVDGAGSHLQRAARRQHAIAVDQRAGVERQRLAGRQPSLFVAHRGRADGGSAVGVDGAAPVVQQGAGLHRGPALASLRQAAATVVEHARLHGQLAGHGTRAAVIDVRTRERQGAVGTDGAALQVQRPGRQVEPSRARMLDGAVHVGQAGGVQGQGVAVGGDHAAGVVQRAGQVDGQVGSAQLHDAPVHIGQRLRVDGKRLRRQLAARVVHRLRRIEPQANARIHLGARQLQVAGRGGQRQAGARNLRASQVEATSRHAAVAAGRHGAMHGHRIARRQVQVAARAQGIVGVQTRRDDRAGGRIDARAGRDVQVALRADQTGIGDAVLYAHAAIAARVHGAAIAQPAVRLQHQVAGGCRQHAGVAHAQPRLGADQRDLAGVHATKLRHVQRVSGRRSCAGLRGSNGVGRIEPVAAGDHVQFPGPQAAADLHGARQDGRVVGQRRVEPAAGNGHHAALHRVTVEAAAIEDGRARGQHHAAGVDETAAVDGHAGRIGDHHLGALAGHFHVAAQLARVGGIDLVEDHARAAAGQPRIALHPAAGLGLHRAAAVVEDGATGLHVELAVRVARDACRAGRLDIDLRDAVAALDDGRTLAARRARIGHYLAHGRTADKQHHAQQAEHGQRHRPHHGGHHAAALSIGRTRRAARAGGLLALRGGGFAHHHQLATALVEDDAIQVLVHGGSWVRRKGKETSKKEAAGASVAGVQAEAGGLAGGAKMFGLACGPADKGVVLHAQPLAAQAHGCARQAPSHQPGGGRAAHFAMVVGGIHFLAAGAQRQAHLVAQQPAAFGGQAALAVVAAHRVPAADGKPVLRHQRRAVALQAPGAGIAQRLAGQLERRRQRGVGQYQRRARRAFAKRLLRRRQGVAGARASPVLQVGVQRGVAEEFAVARAQLPAGHAAALDFHLGVVDIVLRSALPAAHGQRRLARGVAVHQPGQLHFTVLAGAAVVVVLVDAGHRLVIVAIAGGRGQQPVTVRDGIMRDRALAPSPAPLALPDGIAVACVAVAVEVAVDAHVQQVVERQRMVEGQGQVALQAAGGARTAVVHAGGKPQRPALFPLQLQVALARAGVGAGGRNDLDIGFRRRHALEVFQRLFGVAHVEQVAAPGRHGVPPGGASGRARRKTDLAQASRQNGQRQRAAAEVLRLDQHPRGSVRWESRARPSHHAPPLPGPTEKDRHPRRAAASGQWENTATRRTVSGWLQRFRGPVANGHPDCAPAAGAADARAPAGVSVPGCCHRAWPWLPSPWQATADPRSLRRVVTMNFASNPDSKSAMRFIELAPMPAERDWLNNFASAQTRRAYHGDLADFMHDAGVSHPEQLRQVVRAHVLAWRGALLARGLAPNTIRRKLAALSSLFGALCDANVTLVNPVQGVKRPCVLSHQTRTPALSDDQARMLLNAPDPATLRGLRDRAIPATLLFQGLRRAELCALAVGDRQLRRGVLHLRVHGKGGKLRYLPLHPEATHAIDQYLAQASHGGEVRGALFRPVSSNARAGGAGITADGVYKVVVGYTATLGWQRNSCGPHALRTTAATSALDHSADIVHVQDWLGHADIATTRLRRGNTVASKKDLAAAVHQQKTMPLEWQYPSASLWECRCLAVQIKHDRTDMFRGGVKVHIASVNVVVRHRVDAGQFSVFNCRHRAVALIAAGVSPRDIVARVVRSGYRRYRTCPVNSTTMRRSDAKACKRRLFYFGKPLATFSKTAKSPAALLQKLVDQNLIVTDQGLAERYITFVGHYRLKGYWFHLIDPVTKQFKPGTTFENIQQRYEFDREIRAIILEAIERLEVAIRSSLCNFLSLKHSPHWYLDAGIFKPSGKFGLGQMLSKIESEVDRSSSKLFIRAYYKEYDDPYLPPSWAMSECVSLGMWSRTYKMLRDPLDKKAISSKFGIAQVEVFESWLHTLTVLRNMAAHHDRFLGQKLGVGPTNLKNKNIKFQDNKSVYAALTVVHFLLNAIGFNTAFNQRFIELEKRYGFDGQGPSNDSSGTGSTTSSTESLLNSYYSAKYGASSEEKRIPGTHVLIVGVGSYPHFPGHTVENPVGQVEMTARSAFALARWFTNSHTNEATPLRSVRLLLSGDETRTKAERYFRCGIQTATFANFEAEFWEWQNALKADDGSVAVFYFAGHGIGNAIAQSLFLEDYNQNINRPLAGAVNYTNLRQSVTQNESIDSAWFFIDACRLADLEQIARGAWGMELDQNVTMLAGPVRSFQLYAAGDGQESLGVLDKTTFFGDALIDALEKNGYYNTGTEWAILPSTLHLAVDVNLKLACEKAQIPQSRIPNVEVRTPAGDLELHHRSELNPPEFLVKMTCKPADHNAQYAFSYGIKGDANRTSRDAEDAPWYCHLAPGNYSFVAQSVVGGELREKEQYVQQHLVNVILKGTFYRIASDRRVRESALVRFVALAADYRSARPIEIELSNGLWGLDFDSYNGSQTAVTLRVPSTDNTHYIDAAVLDCAVPALRSKPLAPGIIEDFNDKRPRKLVASRASASSIAFDGLGKTRTQLANKLKVSARVIEFCGLPSSPSKLHRKRFPIMGSFEHRLDYWLQNWDFVQSEADVSVDVETIPGKELHTGKFQILFGDGNHRKTVITVIFSDERYILFVPHMGIRGSKKLRWMDVEIDFFDLPRTSTRGRISQVRVLTDNSAFNGIVQLLSSGRLDSASTLWKHSAQQVLRDKFADPIAAAAGALALVQPEISSSLELERLEQIWYWLKNLESRFKWIPEGSICLAWMLSAASNADLLRIENSEKLKASIAQLMIESIHKGAPVYSEGLNLLSQAVDWAASEIDEDMRFAVNCFLVECPIAGGLYRILIDGGIAGTAAVISEYLKKSGACPQIDLVVVTHIDNDHIGGIISLLKDKEINAAIKEVWFNGVSRLGAPLPANIRSLSVRQGIDLEKTLSHDPRWNTRFGMAPISLSADNSPLHVPLAEGVDIHVLSPGEVQLDELKRNWEKEAAELEKKRQKKEKLPPGIGGLGAGKNVGRLAQTKFKQDDAFANGSSIAFLLIADGKTMLFTGDAFPTVMVEAANKYKPGPIDIDVFKVSHHGSSGNTNDVIVKKFPAARYLISTDGAHDHPDEETIARILEHSKPKAKKILICNYPDTLADWKGVDFAGAWWTEVAPEVFMGRPARWMEKMTGRGAMRSPGAPSHRRETMRLFWEQIATGITSEKAAEAVGVSQAVGTRWSRHNGGMPLSILEPGFREIARLIGCSASTVSRELTRNAASRGGRLEYRASVAQWKAELVAKRPNLRNWRSMSACTTTFKTVLKVGFETPMAVQFLGRSKRRSLGETRRIAVTVNGSVVGRPNKFLTG</sequence>
<feature type="region of interest" description="Disordered" evidence="5">
    <location>
        <begin position="3965"/>
        <end position="3995"/>
    </location>
</feature>
<feature type="compositionally biased region" description="Basic and acidic residues" evidence="5">
    <location>
        <begin position="3965"/>
        <end position="3979"/>
    </location>
</feature>
<dbReference type="Gene3D" id="1.10.150.130">
    <property type="match status" value="1"/>
</dbReference>
<dbReference type="PANTHER" id="PTHR30349">
    <property type="entry name" value="PHAGE INTEGRASE-RELATED"/>
    <property type="match status" value="1"/>
</dbReference>
<dbReference type="PANTHER" id="PTHR30349:SF41">
    <property type="entry name" value="INTEGRASE_RECOMBINASE PROTEIN MJ0367-RELATED"/>
    <property type="match status" value="1"/>
</dbReference>
<feature type="compositionally biased region" description="Basic residues" evidence="5">
    <location>
        <begin position="3980"/>
        <end position="3989"/>
    </location>
</feature>
<dbReference type="GO" id="GO:0006508">
    <property type="term" value="P:proteolysis"/>
    <property type="evidence" value="ECO:0007669"/>
    <property type="project" value="InterPro"/>
</dbReference>
<dbReference type="InterPro" id="IPR013762">
    <property type="entry name" value="Integrase-like_cat_sf"/>
</dbReference>
<name>A0A699GHH1_TANCI</name>
<dbReference type="GO" id="GO:0015074">
    <property type="term" value="P:DNA integration"/>
    <property type="evidence" value="ECO:0007669"/>
    <property type="project" value="UniProtKB-KW"/>
</dbReference>
<feature type="region of interest" description="Disordered" evidence="5">
    <location>
        <begin position="3263"/>
        <end position="3283"/>
    </location>
</feature>
<evidence type="ECO:0000259" key="7">
    <source>
        <dbReference type="PROSITE" id="PS51900"/>
    </source>
</evidence>
<dbReference type="InterPro" id="IPR044068">
    <property type="entry name" value="CB"/>
</dbReference>
<dbReference type="Pfam" id="PF07751">
    <property type="entry name" value="Abi_2"/>
    <property type="match status" value="1"/>
</dbReference>
<keyword evidence="2" id="KW-0238">DNA-binding</keyword>
<feature type="compositionally biased region" description="Low complexity" evidence="5">
    <location>
        <begin position="3272"/>
        <end position="3283"/>
    </location>
</feature>
<dbReference type="GO" id="GO:0003677">
    <property type="term" value="F:DNA binding"/>
    <property type="evidence" value="ECO:0007669"/>
    <property type="project" value="UniProtKB-KW"/>
</dbReference>
<evidence type="ECO:0000313" key="8">
    <source>
        <dbReference type="EMBL" id="GEU29183.1"/>
    </source>
</evidence>
<evidence type="ECO:0000259" key="6">
    <source>
        <dbReference type="PROSITE" id="PS51898"/>
    </source>
</evidence>
<keyword evidence="1" id="KW-0229">DNA integration</keyword>
<evidence type="ECO:0000256" key="1">
    <source>
        <dbReference type="ARBA" id="ARBA00022908"/>
    </source>
</evidence>
<dbReference type="Pfam" id="PF00656">
    <property type="entry name" value="Peptidase_C14"/>
    <property type="match status" value="1"/>
</dbReference>
<proteinExistence type="predicted"/>
<dbReference type="InterPro" id="IPR011600">
    <property type="entry name" value="Pept_C14_caspase"/>
</dbReference>
<organism evidence="8">
    <name type="scientific">Tanacetum cinerariifolium</name>
    <name type="common">Dalmatian daisy</name>
    <name type="synonym">Chrysanthemum cinerariifolium</name>
    <dbReference type="NCBI Taxonomy" id="118510"/>
    <lineage>
        <taxon>Eukaryota</taxon>
        <taxon>Viridiplantae</taxon>
        <taxon>Streptophyta</taxon>
        <taxon>Embryophyta</taxon>
        <taxon>Tracheophyta</taxon>
        <taxon>Spermatophyta</taxon>
        <taxon>Magnoliopsida</taxon>
        <taxon>eudicotyledons</taxon>
        <taxon>Gunneridae</taxon>
        <taxon>Pentapetalae</taxon>
        <taxon>asterids</taxon>
        <taxon>campanulids</taxon>
        <taxon>Asterales</taxon>
        <taxon>Asteraceae</taxon>
        <taxon>Asteroideae</taxon>
        <taxon>Anthemideae</taxon>
        <taxon>Anthemidinae</taxon>
        <taxon>Tanacetum</taxon>
    </lineage>
</organism>
<dbReference type="InterPro" id="IPR029030">
    <property type="entry name" value="Caspase-like_dom_sf"/>
</dbReference>
<dbReference type="InterPro" id="IPR010998">
    <property type="entry name" value="Integrase_recombinase_N"/>
</dbReference>
<dbReference type="InterPro" id="IPR050090">
    <property type="entry name" value="Tyrosine_recombinase_XerCD"/>
</dbReference>
<dbReference type="Pfam" id="PF02899">
    <property type="entry name" value="Phage_int_SAM_1"/>
    <property type="match status" value="1"/>
</dbReference>
<evidence type="ECO:0000256" key="3">
    <source>
        <dbReference type="ARBA" id="ARBA00023172"/>
    </source>
</evidence>
<keyword evidence="4" id="KW-0175">Coiled coil</keyword>
<dbReference type="Gene3D" id="3.60.15.10">
    <property type="entry name" value="Ribonuclease Z/Hydroxyacylglutathione hydrolase-like"/>
    <property type="match status" value="1"/>
</dbReference>
<dbReference type="PROSITE" id="PS51900">
    <property type="entry name" value="CB"/>
    <property type="match status" value="1"/>
</dbReference>
<feature type="compositionally biased region" description="Polar residues" evidence="5">
    <location>
        <begin position="4483"/>
        <end position="4492"/>
    </location>
</feature>
<dbReference type="InterPro" id="IPR004107">
    <property type="entry name" value="Integrase_SAM-like_N"/>
</dbReference>
<feature type="region of interest" description="Disordered" evidence="5">
    <location>
        <begin position="1374"/>
        <end position="1406"/>
    </location>
</feature>
<keyword evidence="3" id="KW-0233">DNA recombination</keyword>
<dbReference type="InterPro" id="IPR036866">
    <property type="entry name" value="RibonucZ/Hydroxyglut_hydro"/>
</dbReference>
<dbReference type="SUPFAM" id="SSF56349">
    <property type="entry name" value="DNA breaking-rejoining enzymes"/>
    <property type="match status" value="1"/>
</dbReference>
<evidence type="ECO:0000256" key="2">
    <source>
        <dbReference type="ARBA" id="ARBA00023125"/>
    </source>
</evidence>
<dbReference type="Gene3D" id="1.10.443.10">
    <property type="entry name" value="Intergrase catalytic core"/>
    <property type="match status" value="1"/>
</dbReference>
<dbReference type="Pfam" id="PF00753">
    <property type="entry name" value="Lactamase_B"/>
    <property type="match status" value="1"/>
</dbReference>
<feature type="region of interest" description="Disordered" evidence="5">
    <location>
        <begin position="2855"/>
        <end position="2879"/>
    </location>
</feature>
<dbReference type="InterPro" id="IPR001279">
    <property type="entry name" value="Metallo-B-lactamas"/>
</dbReference>
<feature type="coiled-coil region" evidence="4">
    <location>
        <begin position="6291"/>
        <end position="6318"/>
    </location>
</feature>
<comment type="caution">
    <text evidence="8">The sequence shown here is derived from an EMBL/GenBank/DDBJ whole genome shotgun (WGS) entry which is preliminary data.</text>
</comment>
<protein>
    <submittedName>
        <fullName evidence="8">Uncharacterized protein</fullName>
    </submittedName>
</protein>
<dbReference type="InterPro" id="IPR011010">
    <property type="entry name" value="DNA_brk_join_enz"/>
</dbReference>
<feature type="domain" description="Tyr recombinase" evidence="6">
    <location>
        <begin position="4739"/>
        <end position="4931"/>
    </location>
</feature>
<dbReference type="GO" id="GO:0004197">
    <property type="term" value="F:cysteine-type endopeptidase activity"/>
    <property type="evidence" value="ECO:0007669"/>
    <property type="project" value="InterPro"/>
</dbReference>